<sequence>MGLVPIKLLKNTLGRQRLLKIKDEDAEIDTNDYIESRINTNAKARDLLAIEDGSEMAKFFLHKKGRLEAIAKDIQKESGKSFKFFFRKTKVLEKTRLSCISARSGVDYMLMEHSYPDGSGHYGMARIDHDKKVAKIFDSMTDNESDFQDPLEHFLGSTYTTTTASIFGCTGRIQNAVGHNLNPQPTGGFVSQSFNEFKSTNYAGGRGGVPKKLLEEAFVLSQYDEMSQHHFCYMESLHAMMADLGLAHPGPQDPRERLEYIKRFIWGVIWKYVPESEKRIRGTVRPEWKYFLETFPYILETSDSNGKRLPIRRGYIQVPPTRGKIQYKLKKMRVETVGKILRGPATPLKDIAKWAKGTRKWIGM</sequence>
<organism evidence="1">
    <name type="scientific">Micromonas commoda virus</name>
    <dbReference type="NCBI Taxonomy" id="3057169"/>
    <lineage>
        <taxon>Viruses</taxon>
        <taxon>Varidnaviria</taxon>
        <taxon>Bamfordvirae</taxon>
        <taxon>Nucleocytoviricota</taxon>
        <taxon>Megaviricetes</taxon>
        <taxon>Algavirales</taxon>
        <taxon>Phycodnaviridae</taxon>
    </lineage>
</organism>
<evidence type="ECO:0000313" key="1">
    <source>
        <dbReference type="EMBL" id="XCA47357.1"/>
    </source>
</evidence>
<reference evidence="1" key="1">
    <citation type="submission" date="2024-06" db="EMBL/GenBank/DDBJ databases">
        <title>Evidence of context-dependent and transient costs of resisting viral infection in isolates of the marine microalga Micromonas sp. (class Mamiellophyceae).</title>
        <authorList>
            <person name="Bedi de Silva A."/>
            <person name="Schvarcz C.R."/>
            <person name="Steward G.R."/>
            <person name="Edwards K.F."/>
        </authorList>
    </citation>
    <scope>NUCLEOTIDE SEQUENCE</scope>
    <source>
        <strain evidence="1">McV-KB2</strain>
    </source>
</reference>
<dbReference type="EMBL" id="PP911589">
    <property type="protein sequence ID" value="XCA47357.1"/>
    <property type="molecule type" value="Genomic_DNA"/>
</dbReference>
<name>A0AAU7YQP3_9PHYC</name>
<accession>A0AAU7YQP3</accession>
<protein>
    <submittedName>
        <fullName evidence="1">Uncharacterized protein</fullName>
    </submittedName>
</protein>
<proteinExistence type="predicted"/>